<name>A0ABY8UTM6_9BACI</name>
<keyword evidence="2" id="KW-0808">Transferase</keyword>
<evidence type="ECO:0000313" key="3">
    <source>
        <dbReference type="Proteomes" id="UP001236652"/>
    </source>
</evidence>
<dbReference type="InterPro" id="IPR000182">
    <property type="entry name" value="GNAT_dom"/>
</dbReference>
<dbReference type="SUPFAM" id="SSF141571">
    <property type="entry name" value="Pentapeptide repeat-like"/>
    <property type="match status" value="1"/>
</dbReference>
<protein>
    <submittedName>
        <fullName evidence="2">GNAT family N-acetyltransferase</fullName>
        <ecNumber evidence="2">2.3.1.-</ecNumber>
    </submittedName>
</protein>
<evidence type="ECO:0000313" key="2">
    <source>
        <dbReference type="EMBL" id="WIF96668.1"/>
    </source>
</evidence>
<sequence>MEGITIEMARPEDAFDLRNVMKRAFDKESRKWLTGEQEEKDYNIEPPGYGSVDRMMYSIHHLHTYKVMRDEDIVGGVILTLTGRSFGRIDRIFIDPSQQGKGIGRKVMNFIEDEHNGVRVWELETSRRQIGNLHFYEKSGYNKVFETEEECCYEKRIHKNMSGGGNGLVREYSDQAHSEWYGANLSNISVSNSNIEKGHYHNCNLSGSVYQNINFRKTMFADLTLEDSTISFVSMGGLRFWHTDLGEDRKSISFTECDLHTSIFEQCDLRDVAIKDSQIEGMTINGIKVRELLDNYEGIKSS</sequence>
<evidence type="ECO:0000259" key="1">
    <source>
        <dbReference type="PROSITE" id="PS51186"/>
    </source>
</evidence>
<accession>A0ABY8UTM6</accession>
<keyword evidence="3" id="KW-1185">Reference proteome</keyword>
<dbReference type="EMBL" id="CP126446">
    <property type="protein sequence ID" value="WIF96668.1"/>
    <property type="molecule type" value="Genomic_DNA"/>
</dbReference>
<keyword evidence="2" id="KW-0012">Acyltransferase</keyword>
<dbReference type="PROSITE" id="PS51186">
    <property type="entry name" value="GNAT"/>
    <property type="match status" value="1"/>
</dbReference>
<feature type="domain" description="N-acetyltransferase" evidence="1">
    <location>
        <begin position="4"/>
        <end position="158"/>
    </location>
</feature>
<gene>
    <name evidence="2" type="ORF">QNI29_13010</name>
</gene>
<dbReference type="InterPro" id="IPR016181">
    <property type="entry name" value="Acyl_CoA_acyltransferase"/>
</dbReference>
<dbReference type="Gene3D" id="2.160.20.80">
    <property type="entry name" value="E3 ubiquitin-protein ligase SopA"/>
    <property type="match status" value="1"/>
</dbReference>
<dbReference type="RefSeq" id="WP_231416936.1">
    <property type="nucleotide sequence ID" value="NZ_CP126446.1"/>
</dbReference>
<dbReference type="Gene3D" id="3.40.630.30">
    <property type="match status" value="1"/>
</dbReference>
<dbReference type="EC" id="2.3.1.-" evidence="2"/>
<proteinExistence type="predicted"/>
<dbReference type="SUPFAM" id="SSF55729">
    <property type="entry name" value="Acyl-CoA N-acyltransferases (Nat)"/>
    <property type="match status" value="1"/>
</dbReference>
<dbReference type="CDD" id="cd04301">
    <property type="entry name" value="NAT_SF"/>
    <property type="match status" value="1"/>
</dbReference>
<dbReference type="Pfam" id="PF13508">
    <property type="entry name" value="Acetyltransf_7"/>
    <property type="match status" value="1"/>
</dbReference>
<reference evidence="2 3" key="1">
    <citation type="submission" date="2023-05" db="EMBL/GenBank/DDBJ databases">
        <title>Comparative genomics reveals the evidence of polycyclic aromatic hydrocarbons degradation in moderately halophilic genus Pontibacillus.</title>
        <authorList>
            <person name="Yang H."/>
            <person name="Qian Z."/>
        </authorList>
    </citation>
    <scope>NUCLEOTIDE SEQUENCE [LARGE SCALE GENOMIC DNA]</scope>
    <source>
        <strain evidence="3">HN14</strain>
    </source>
</reference>
<dbReference type="Proteomes" id="UP001236652">
    <property type="component" value="Chromosome"/>
</dbReference>
<dbReference type="GO" id="GO:0016746">
    <property type="term" value="F:acyltransferase activity"/>
    <property type="evidence" value="ECO:0007669"/>
    <property type="project" value="UniProtKB-KW"/>
</dbReference>
<organism evidence="2 3">
    <name type="scientific">Pontibacillus chungwhensis</name>
    <dbReference type="NCBI Taxonomy" id="265426"/>
    <lineage>
        <taxon>Bacteria</taxon>
        <taxon>Bacillati</taxon>
        <taxon>Bacillota</taxon>
        <taxon>Bacilli</taxon>
        <taxon>Bacillales</taxon>
        <taxon>Bacillaceae</taxon>
        <taxon>Pontibacillus</taxon>
    </lineage>
</organism>